<dbReference type="InterPro" id="IPR037294">
    <property type="entry name" value="ABC_BtuC-like"/>
</dbReference>
<keyword evidence="5 8" id="KW-0812">Transmembrane</keyword>
<comment type="similarity">
    <text evidence="2">Belongs to the binding-protein-dependent transport system permease family. FecCD subfamily.</text>
</comment>
<accession>A0A9D2SID6</accession>
<feature type="transmembrane region" description="Helical" evidence="8">
    <location>
        <begin position="20"/>
        <end position="41"/>
    </location>
</feature>
<comment type="subcellular location">
    <subcellularLocation>
        <location evidence="1">Cell membrane</location>
        <topology evidence="1">Multi-pass membrane protein</topology>
    </subcellularLocation>
</comment>
<feature type="transmembrane region" description="Helical" evidence="8">
    <location>
        <begin position="81"/>
        <end position="101"/>
    </location>
</feature>
<evidence type="ECO:0000256" key="3">
    <source>
        <dbReference type="ARBA" id="ARBA00022448"/>
    </source>
</evidence>
<keyword evidence="3" id="KW-0813">Transport</keyword>
<organism evidence="9 10">
    <name type="scientific">Candidatus Enterocloster excrementipullorum</name>
    <dbReference type="NCBI Taxonomy" id="2838559"/>
    <lineage>
        <taxon>Bacteria</taxon>
        <taxon>Bacillati</taxon>
        <taxon>Bacillota</taxon>
        <taxon>Clostridia</taxon>
        <taxon>Lachnospirales</taxon>
        <taxon>Lachnospiraceae</taxon>
        <taxon>Enterocloster</taxon>
    </lineage>
</organism>
<keyword evidence="4" id="KW-1003">Cell membrane</keyword>
<dbReference type="GO" id="GO:0005886">
    <property type="term" value="C:plasma membrane"/>
    <property type="evidence" value="ECO:0007669"/>
    <property type="project" value="UniProtKB-SubCell"/>
</dbReference>
<dbReference type="FunFam" id="1.10.3470.10:FF:000001">
    <property type="entry name" value="Vitamin B12 ABC transporter permease BtuC"/>
    <property type="match status" value="1"/>
</dbReference>
<dbReference type="Pfam" id="PF01032">
    <property type="entry name" value="FecCD"/>
    <property type="match status" value="1"/>
</dbReference>
<keyword evidence="6 8" id="KW-1133">Transmembrane helix</keyword>
<dbReference type="InterPro" id="IPR000522">
    <property type="entry name" value="ABC_transptr_permease_BtuC"/>
</dbReference>
<evidence type="ECO:0000256" key="6">
    <source>
        <dbReference type="ARBA" id="ARBA00022989"/>
    </source>
</evidence>
<feature type="transmembrane region" description="Helical" evidence="8">
    <location>
        <begin position="327"/>
        <end position="348"/>
    </location>
</feature>
<dbReference type="Proteomes" id="UP000823910">
    <property type="component" value="Unassembled WGS sequence"/>
</dbReference>
<comment type="caution">
    <text evidence="9">The sequence shown here is derived from an EMBL/GenBank/DDBJ whole genome shotgun (WGS) entry which is preliminary data.</text>
</comment>
<protein>
    <submittedName>
        <fullName evidence="9">Iron ABC transporter permease</fullName>
    </submittedName>
</protein>
<dbReference type="Gene3D" id="1.10.3470.10">
    <property type="entry name" value="ABC transporter involved in vitamin B12 uptake, BtuC"/>
    <property type="match status" value="1"/>
</dbReference>
<name>A0A9D2SID6_9FIRM</name>
<evidence type="ECO:0000256" key="4">
    <source>
        <dbReference type="ARBA" id="ARBA00022475"/>
    </source>
</evidence>
<feature type="transmembrane region" description="Helical" evidence="8">
    <location>
        <begin position="211"/>
        <end position="236"/>
    </location>
</feature>
<proteinExistence type="inferred from homology"/>
<feature type="transmembrane region" description="Helical" evidence="8">
    <location>
        <begin position="257"/>
        <end position="281"/>
    </location>
</feature>
<evidence type="ECO:0000256" key="2">
    <source>
        <dbReference type="ARBA" id="ARBA00007935"/>
    </source>
</evidence>
<feature type="transmembrane region" description="Helical" evidence="8">
    <location>
        <begin position="141"/>
        <end position="161"/>
    </location>
</feature>
<dbReference type="EMBL" id="DWWT01000042">
    <property type="protein sequence ID" value="HJC06294.1"/>
    <property type="molecule type" value="Genomic_DNA"/>
</dbReference>
<dbReference type="GO" id="GO:0033214">
    <property type="term" value="P:siderophore-iron import into cell"/>
    <property type="evidence" value="ECO:0007669"/>
    <property type="project" value="TreeGrafter"/>
</dbReference>
<evidence type="ECO:0000256" key="1">
    <source>
        <dbReference type="ARBA" id="ARBA00004651"/>
    </source>
</evidence>
<reference evidence="9" key="2">
    <citation type="submission" date="2021-04" db="EMBL/GenBank/DDBJ databases">
        <authorList>
            <person name="Gilroy R."/>
        </authorList>
    </citation>
    <scope>NUCLEOTIDE SEQUENCE</scope>
    <source>
        <strain evidence="9">CHK180-15479</strain>
    </source>
</reference>
<reference evidence="9" key="1">
    <citation type="journal article" date="2021" name="PeerJ">
        <title>Extensive microbial diversity within the chicken gut microbiome revealed by metagenomics and culture.</title>
        <authorList>
            <person name="Gilroy R."/>
            <person name="Ravi A."/>
            <person name="Getino M."/>
            <person name="Pursley I."/>
            <person name="Horton D.L."/>
            <person name="Alikhan N.F."/>
            <person name="Baker D."/>
            <person name="Gharbi K."/>
            <person name="Hall N."/>
            <person name="Watson M."/>
            <person name="Adriaenssens E.M."/>
            <person name="Foster-Nyarko E."/>
            <person name="Jarju S."/>
            <person name="Secka A."/>
            <person name="Antonio M."/>
            <person name="Oren A."/>
            <person name="Chaudhuri R.R."/>
            <person name="La Ragione R."/>
            <person name="Hildebrand F."/>
            <person name="Pallen M.J."/>
        </authorList>
    </citation>
    <scope>NUCLEOTIDE SEQUENCE</scope>
    <source>
        <strain evidence="9">CHK180-15479</strain>
    </source>
</reference>
<sequence length="355" mass="36541">MGRESITAAYRKRVWKKAVYFAAAACGLLVLAAASCCLGIADVTPGRLLATYVPGAEKLLSATPLNEREKSILLMLRLPRVVSAMAAGAGLGTAGAAMQAITGNQMASPFTTGLSGAAALGAAAVIVFGGVSPFMAKTATVAAAFFMALVCAIAVFGIANFKGMGQEALVLTGIALNYLFSALNSTMQFIANEEQLPAIVHWSFGSLNSVGWSDIAVMGLCLAITFPVFCSQGWAFNLMAAGGDETARALGVNTRRVRLAAGAAITLATAGVVSFTGVIGFVGLAAPHGARLLLGGDYRQVIPFSFLIGAALVLAADTLGRTVFSPVTIPVGIVVSYVGVPLFLFLILKERRGRL</sequence>
<evidence type="ECO:0000313" key="10">
    <source>
        <dbReference type="Proteomes" id="UP000823910"/>
    </source>
</evidence>
<dbReference type="GO" id="GO:0022857">
    <property type="term" value="F:transmembrane transporter activity"/>
    <property type="evidence" value="ECO:0007669"/>
    <property type="project" value="InterPro"/>
</dbReference>
<dbReference type="AlphaFoldDB" id="A0A9D2SID6"/>
<evidence type="ECO:0000256" key="8">
    <source>
        <dbReference type="SAM" id="Phobius"/>
    </source>
</evidence>
<feature type="transmembrane region" description="Helical" evidence="8">
    <location>
        <begin position="168"/>
        <end position="191"/>
    </location>
</feature>
<evidence type="ECO:0000256" key="7">
    <source>
        <dbReference type="ARBA" id="ARBA00023136"/>
    </source>
</evidence>
<gene>
    <name evidence="9" type="ORF">H9704_09095</name>
</gene>
<dbReference type="PANTHER" id="PTHR30472">
    <property type="entry name" value="FERRIC ENTEROBACTIN TRANSPORT SYSTEM PERMEASE PROTEIN"/>
    <property type="match status" value="1"/>
</dbReference>
<keyword evidence="7 8" id="KW-0472">Membrane</keyword>
<dbReference type="SUPFAM" id="SSF81345">
    <property type="entry name" value="ABC transporter involved in vitamin B12 uptake, BtuC"/>
    <property type="match status" value="1"/>
</dbReference>
<evidence type="ECO:0000256" key="5">
    <source>
        <dbReference type="ARBA" id="ARBA00022692"/>
    </source>
</evidence>
<evidence type="ECO:0000313" key="9">
    <source>
        <dbReference type="EMBL" id="HJC06294.1"/>
    </source>
</evidence>
<feature type="transmembrane region" description="Helical" evidence="8">
    <location>
        <begin position="113"/>
        <end position="135"/>
    </location>
</feature>
<dbReference type="CDD" id="cd06550">
    <property type="entry name" value="TM_ABC_iron-siderophores_like"/>
    <property type="match status" value="1"/>
</dbReference>
<dbReference type="PANTHER" id="PTHR30472:SF25">
    <property type="entry name" value="ABC TRANSPORTER PERMEASE PROTEIN MJ0876-RELATED"/>
    <property type="match status" value="1"/>
</dbReference>